<dbReference type="AlphaFoldDB" id="C0ETF6"/>
<dbReference type="SUPFAM" id="SSF88723">
    <property type="entry name" value="PIN domain-like"/>
    <property type="match status" value="1"/>
</dbReference>
<evidence type="ECO:0000313" key="3">
    <source>
        <dbReference type="Proteomes" id="UP000003174"/>
    </source>
</evidence>
<feature type="domain" description="PIN like" evidence="1">
    <location>
        <begin position="55"/>
        <end position="275"/>
    </location>
</feature>
<reference evidence="2 3" key="1">
    <citation type="submission" date="2009-01" db="EMBL/GenBank/DDBJ databases">
        <authorList>
            <person name="Fulton L."/>
            <person name="Clifton S."/>
            <person name="Fulton B."/>
            <person name="Xu J."/>
            <person name="Minx P."/>
            <person name="Pepin K.H."/>
            <person name="Johnson M."/>
            <person name="Bhonagiri V."/>
            <person name="Nash W.E."/>
            <person name="Mardis E.R."/>
            <person name="Wilson R.K."/>
        </authorList>
    </citation>
    <scope>NUCLEOTIDE SEQUENCE [LARGE SCALE GENOMIC DNA]</scope>
    <source>
        <strain evidence="2 3">DSM 3353</strain>
    </source>
</reference>
<comment type="caution">
    <text evidence="2">The sequence shown here is derived from an EMBL/GenBank/DDBJ whole genome shotgun (WGS) entry which is preliminary data.</text>
</comment>
<organism evidence="2 3">
    <name type="scientific">Anaerobutyricum hallii DSM 3353</name>
    <dbReference type="NCBI Taxonomy" id="411469"/>
    <lineage>
        <taxon>Bacteria</taxon>
        <taxon>Bacillati</taxon>
        <taxon>Bacillota</taxon>
        <taxon>Clostridia</taxon>
        <taxon>Lachnospirales</taxon>
        <taxon>Lachnospiraceae</taxon>
        <taxon>Anaerobutyricum</taxon>
    </lineage>
</organism>
<protein>
    <recommendedName>
        <fullName evidence="1">PIN like domain-containing protein</fullName>
    </recommendedName>
</protein>
<dbReference type="InterPro" id="IPR029060">
    <property type="entry name" value="PIN-like_dom_sf"/>
</dbReference>
<dbReference type="Pfam" id="PF18476">
    <property type="entry name" value="PIN_8"/>
    <property type="match status" value="1"/>
</dbReference>
<sequence length="483" mass="56831">MELIMNEKYYKKRLYMDKKIKRGLERERIIMDNDKERQSNPMIAIKELLQNKNYIVVLDANILLKIYRSSPDYAEFVLECLNSIKDYICIPFNVQWEYEKHRKDEYAKKVKSIENSAELCRQLISTIENKIKGQCRELSKDGYPDIDKLFNELIGKITEIEDKFDLYFIEHQNLDFLNNWEIDKVFDLVNKFSKMPAPSAAFIYKQCQEGQYRYKKKMPPGYKDGISKYGDLLVWAETYEYAVLNNKNVIFVTDDVKEDWWEKLDDGSILFRKELIKEFSHKTKNIKNSGESLKLIPMIGYDLYQAIAREFNIEAPDATSMILNATDESFVEEVHMEVFDSIWSEIAYSGISFLHVDISHIGSEGVEEWKLDEVEYNGYERIDVDSGIATYIISYFIKMFGVSYDCWGIDNNTEDIITSPGRMHECSGRVDVSVTRKVDTTINWNEDFDYQDAKIHETFIKEDGYEDEDSEFDVYYCSECGKK</sequence>
<dbReference type="RefSeq" id="WP_005344745.1">
    <property type="nucleotide sequence ID" value="NZ_ACEP01000037.1"/>
</dbReference>
<gene>
    <name evidence="2" type="ORF">EUBHAL_00687</name>
</gene>
<dbReference type="EMBL" id="ACEP01000037">
    <property type="protein sequence ID" value="EEG37439.1"/>
    <property type="molecule type" value="Genomic_DNA"/>
</dbReference>
<dbReference type="Proteomes" id="UP000003174">
    <property type="component" value="Unassembled WGS sequence"/>
</dbReference>
<reference evidence="2 3" key="2">
    <citation type="submission" date="2009-02" db="EMBL/GenBank/DDBJ databases">
        <title>Draft genome sequence of Eubacterium hallii (DSM 3353).</title>
        <authorList>
            <person name="Sudarsanam P."/>
            <person name="Ley R."/>
            <person name="Guruge J."/>
            <person name="Turnbaugh P.J."/>
            <person name="Mahowald M."/>
            <person name="Liep D."/>
            <person name="Gordon J."/>
        </authorList>
    </citation>
    <scope>NUCLEOTIDE SEQUENCE [LARGE SCALE GENOMIC DNA]</scope>
    <source>
        <strain evidence="2 3">DSM 3353</strain>
    </source>
</reference>
<dbReference type="eggNOG" id="COG1196">
    <property type="taxonomic scope" value="Bacteria"/>
</dbReference>
<name>C0ETF6_9FIRM</name>
<evidence type="ECO:0000313" key="2">
    <source>
        <dbReference type="EMBL" id="EEG37439.1"/>
    </source>
</evidence>
<proteinExistence type="predicted"/>
<dbReference type="InterPro" id="IPR041578">
    <property type="entry name" value="PIN_8"/>
</dbReference>
<evidence type="ECO:0000259" key="1">
    <source>
        <dbReference type="Pfam" id="PF18476"/>
    </source>
</evidence>
<accession>C0ETF6</accession>